<reference evidence="1 2" key="1">
    <citation type="submission" date="2007-03" db="EMBL/GenBank/DDBJ databases">
        <authorList>
            <person name="Fulton L."/>
            <person name="Clifton S."/>
            <person name="Fulton B."/>
            <person name="Xu J."/>
            <person name="Minx P."/>
            <person name="Pepin K.H."/>
            <person name="Johnson M."/>
            <person name="Thiruvilangam P."/>
            <person name="Bhonagiri V."/>
            <person name="Nash W.E."/>
            <person name="Mardis E.R."/>
            <person name="Wilson R.K."/>
        </authorList>
    </citation>
    <scope>NUCLEOTIDE SEQUENCE [LARGE SCALE GENOMIC DNA]</scope>
    <source>
        <strain evidence="2">ATCC 8483 / DSM 1896 / JCM 5824 / BCRC 10623 / CCUG 4943 / NCTC 11153</strain>
    </source>
</reference>
<name>A0AAN3ACB4_BACO1</name>
<gene>
    <name evidence="1" type="ORF">BACOVA_00468</name>
</gene>
<dbReference type="Proteomes" id="UP000005475">
    <property type="component" value="Unassembled WGS sequence"/>
</dbReference>
<sequence>MRALFIILSDQVVGKKGFAATAGTENKLVAVRDDTAFHRQVADVNMQGDAVPAVSHTDAERAGRTPVIGFSRKETDGLFQKSVERLLCRKITRIAGNASPVEHRGIHRIVPRRAFHHGKLAAGIVLHTSEFLPVFSPRRHVAMAADGQYALRMGFIQIHLRPLPVYRITPAVLREGEHVARSFFHCTENLLRVVYKHILRIDMVTRKQQADGSGEREAAVTAVGGHTLITHIGGHPAGKVLRIR</sequence>
<organism evidence="1 2">
    <name type="scientific">Bacteroides ovatus (strain ATCC 8483 / DSM 1896 / JCM 5824 / BCRC 10623 / CCUG 4943 / NCTC 11153)</name>
    <dbReference type="NCBI Taxonomy" id="411476"/>
    <lineage>
        <taxon>Bacteria</taxon>
        <taxon>Pseudomonadati</taxon>
        <taxon>Bacteroidota</taxon>
        <taxon>Bacteroidia</taxon>
        <taxon>Bacteroidales</taxon>
        <taxon>Bacteroidaceae</taxon>
        <taxon>Bacteroides</taxon>
    </lineage>
</organism>
<dbReference type="AlphaFoldDB" id="A0AAN3ACB4"/>
<accession>A0AAN3ACB4</accession>
<protein>
    <submittedName>
        <fullName evidence="1">Uncharacterized protein</fullName>
    </submittedName>
</protein>
<dbReference type="EMBL" id="AAXF02000033">
    <property type="protein sequence ID" value="EDO13843.1"/>
    <property type="molecule type" value="Genomic_DNA"/>
</dbReference>
<reference evidence="2" key="2">
    <citation type="submission" date="2007-04" db="EMBL/GenBank/DDBJ databases">
        <title>Draft genome sequence of Bacteroides ovatus (ATCC 8483).</title>
        <authorList>
            <person name="Sudarsanam P."/>
            <person name="Ley R."/>
            <person name="Guruge J."/>
            <person name="Turnbaugh P.J."/>
            <person name="Mahowald M."/>
            <person name="Liep D."/>
            <person name="Gordon J."/>
        </authorList>
    </citation>
    <scope>NUCLEOTIDE SEQUENCE [LARGE SCALE GENOMIC DNA]</scope>
    <source>
        <strain evidence="2">ATCC 8483 / DSM 1896 / JCM 5824 / BCRC 10623 / CCUG 4943 / NCTC 11153</strain>
    </source>
</reference>
<comment type="caution">
    <text evidence="1">The sequence shown here is derived from an EMBL/GenBank/DDBJ whole genome shotgun (WGS) entry which is preliminary data.</text>
</comment>
<evidence type="ECO:0000313" key="1">
    <source>
        <dbReference type="EMBL" id="EDO13843.1"/>
    </source>
</evidence>
<evidence type="ECO:0000313" key="2">
    <source>
        <dbReference type="Proteomes" id="UP000005475"/>
    </source>
</evidence>
<proteinExistence type="predicted"/>